<feature type="compositionally biased region" description="Low complexity" evidence="1">
    <location>
        <begin position="791"/>
        <end position="802"/>
    </location>
</feature>
<protein>
    <submittedName>
        <fullName evidence="2">Uncharacterized protein</fullName>
    </submittedName>
</protein>
<feature type="region of interest" description="Disordered" evidence="1">
    <location>
        <begin position="1"/>
        <end position="115"/>
    </location>
</feature>
<feature type="compositionally biased region" description="Low complexity" evidence="1">
    <location>
        <begin position="746"/>
        <end position="775"/>
    </location>
</feature>
<feature type="region of interest" description="Disordered" evidence="1">
    <location>
        <begin position="130"/>
        <end position="322"/>
    </location>
</feature>
<evidence type="ECO:0000313" key="2">
    <source>
        <dbReference type="EMBL" id="KAG0667475.1"/>
    </source>
</evidence>
<feature type="compositionally biased region" description="Acidic residues" evidence="1">
    <location>
        <begin position="608"/>
        <end position="627"/>
    </location>
</feature>
<feature type="compositionally biased region" description="Low complexity" evidence="1">
    <location>
        <begin position="393"/>
        <end position="421"/>
    </location>
</feature>
<dbReference type="Proteomes" id="UP000777482">
    <property type="component" value="Unassembled WGS sequence"/>
</dbReference>
<keyword evidence="3" id="KW-1185">Reference proteome</keyword>
<feature type="compositionally biased region" description="Pro residues" evidence="1">
    <location>
        <begin position="237"/>
        <end position="246"/>
    </location>
</feature>
<proteinExistence type="predicted"/>
<dbReference type="EMBL" id="PUHQ01000001">
    <property type="protein sequence ID" value="KAG0667475.1"/>
    <property type="molecule type" value="Genomic_DNA"/>
</dbReference>
<feature type="compositionally biased region" description="Low complexity" evidence="1">
    <location>
        <begin position="31"/>
        <end position="51"/>
    </location>
</feature>
<feature type="region of interest" description="Disordered" evidence="1">
    <location>
        <begin position="338"/>
        <end position="471"/>
    </location>
</feature>
<accession>A0A9P6W883</accession>
<feature type="compositionally biased region" description="Polar residues" evidence="1">
    <location>
        <begin position="503"/>
        <end position="534"/>
    </location>
</feature>
<reference evidence="2 3" key="1">
    <citation type="submission" date="2020-11" db="EMBL/GenBank/DDBJ databases">
        <title>Kefir isolates.</title>
        <authorList>
            <person name="Marcisauskas S."/>
            <person name="Kim Y."/>
            <person name="Blasche S."/>
        </authorList>
    </citation>
    <scope>NUCLEOTIDE SEQUENCE [LARGE SCALE GENOMIC DNA]</scope>
    <source>
        <strain evidence="2 3">KR</strain>
    </source>
</reference>
<comment type="caution">
    <text evidence="2">The sequence shown here is derived from an EMBL/GenBank/DDBJ whole genome shotgun (WGS) entry which is preliminary data.</text>
</comment>
<feature type="compositionally biased region" description="Basic and acidic residues" evidence="1">
    <location>
        <begin position="193"/>
        <end position="202"/>
    </location>
</feature>
<sequence>MGLFSRKKRRDQEPPPSFVGPVHSQQPVQRSSVASHASHPAVSASSATPSARGGPPSTPSSRFHNPFSSAASSKQQSPPPPTPIAKSPYREYRETGPSEWNGRASLDVAPSSAEWNVQPERARIMSEAAAANRGSVLSLPTTGRPSLDVNPRQRQMSAGVPSQTEDEQAKRSRWKIGRSAPKPRQNSSGSVLEDQRQGRDADEGSGFVVKSFRTVSRVHEDPIPQRPATAAAEQESLPPPPPPAPVLPTTGQFSRPSVDSLRRDLPQQQQHQVESLRPSIELESETAPRGGQPRRPSLATLGMGRPSSQSFGGDRDGGSGTISAEAFRVASARSAISLASFDGTNSPPLESSRPRFEPQRPQSRTSRRGSNYSDAGSSILIPPRPSFAIGRHSNGSGSSIDSRSSSTSNGPSGSPATPASTLPYDAPTPSSPPLGQSRLSFSSSSQALSPSGSVTGAIAPTRPAAHRMSSGDSELRLIAAYGDMISSSPPKNDDAPLFAEPSPVSTTANRSRASFSAESSQRPRIVTNTPQRSSMYERGPSFSVQPPTPQSRTEEPFNRPRRTSSLQPDSVGKALQALGVGRAAAAKSGPTANQKGKAVATRGWTSDSSDEELERLSTSDEESDDEVPLAAIKSRSQTDLTLTAAGLRSRTSFETTRTTRVDPAEVEVLADRTSRKPPFATALQQKRLSQAPLGVSPLARRGSNRRSMSTLSFSTSMTISQAAASSNASTPTLPPSAQRVPYQNRSASSPSASTLPSFADASTAPSSATETTASSGLPSPLLQSASRDRSSASSGSATTTSSFPHTPKDRSPAVSTLGIETRSTYGPATASGHGSKPSVKFDLATAMSTIGEPRSQRLSMLGAASQSTPNLLPGGSALGLAPPVPSPFASPRYHRESGPAAGAPAPQEAPTTTTGTMNERSKARHRAEALKAIQIGRELNDPSGLVPDHEAQEALFGGDGSDENEPLANLPSRGSMLGGMGRGPAAPASMMSGFGGAGGGLPGVGVGGQYSHLAIPPPGVDPYLYASLPPDQKMSLHQRSQQMMAMMQEAAVRAKAESVMGGGGGAGGSTIGGHGGGRPSGHGQSMSMGSYDAFAAASMGMPYGYPPQQPQHYPMAMMQQQQQHMPPFAPPFAMSQHFFQPQYQHPQHFYGMPAYAGSAMGFSGGSAAGGTRQAAPSAIGIPSKASGMSAAARRSGVPGQGRAASAIGTGYRA</sequence>
<feature type="compositionally biased region" description="Polar residues" evidence="1">
    <location>
        <begin position="722"/>
        <end position="731"/>
    </location>
</feature>
<feature type="region of interest" description="Disordered" evidence="1">
    <location>
        <begin position="685"/>
        <end position="710"/>
    </location>
</feature>
<feature type="compositionally biased region" description="Low complexity" evidence="1">
    <location>
        <begin position="898"/>
        <end position="916"/>
    </location>
</feature>
<feature type="region of interest" description="Disordered" evidence="1">
    <location>
        <begin position="892"/>
        <end position="921"/>
    </location>
</feature>
<feature type="region of interest" description="Disordered" evidence="1">
    <location>
        <begin position="484"/>
        <end position="637"/>
    </location>
</feature>
<feature type="compositionally biased region" description="Polar residues" evidence="1">
    <location>
        <begin position="152"/>
        <end position="163"/>
    </location>
</feature>
<feature type="region of interest" description="Disordered" evidence="1">
    <location>
        <begin position="1190"/>
        <end position="1213"/>
    </location>
</feature>
<dbReference type="AlphaFoldDB" id="A0A9P6W883"/>
<dbReference type="OrthoDB" id="2537927at2759"/>
<organism evidence="2 3">
    <name type="scientific">Rhodotorula mucilaginosa</name>
    <name type="common">Yeast</name>
    <name type="synonym">Rhodotorula rubra</name>
    <dbReference type="NCBI Taxonomy" id="5537"/>
    <lineage>
        <taxon>Eukaryota</taxon>
        <taxon>Fungi</taxon>
        <taxon>Dikarya</taxon>
        <taxon>Basidiomycota</taxon>
        <taxon>Pucciniomycotina</taxon>
        <taxon>Microbotryomycetes</taxon>
        <taxon>Sporidiobolales</taxon>
        <taxon>Sporidiobolaceae</taxon>
        <taxon>Rhodotorula</taxon>
    </lineage>
</organism>
<feature type="compositionally biased region" description="Low complexity" evidence="1">
    <location>
        <begin position="433"/>
        <end position="453"/>
    </location>
</feature>
<feature type="region of interest" description="Disordered" evidence="1">
    <location>
        <begin position="722"/>
        <end position="815"/>
    </location>
</feature>
<name>A0A9P6W883_RHOMI</name>
<evidence type="ECO:0000256" key="1">
    <source>
        <dbReference type="SAM" id="MobiDB-lite"/>
    </source>
</evidence>
<evidence type="ECO:0000313" key="3">
    <source>
        <dbReference type="Proteomes" id="UP000777482"/>
    </source>
</evidence>
<gene>
    <name evidence="2" type="ORF">C6P46_000006</name>
</gene>
<feature type="compositionally biased region" description="Polar residues" evidence="1">
    <location>
        <begin position="360"/>
        <end position="376"/>
    </location>
</feature>